<accession>A0A1X0JRR0</accession>
<evidence type="ECO:0000313" key="9">
    <source>
        <dbReference type="EMBL" id="ORB65554.1"/>
    </source>
</evidence>
<evidence type="ECO:0000313" key="10">
    <source>
        <dbReference type="Proteomes" id="UP000192411"/>
    </source>
</evidence>
<keyword evidence="10" id="KW-1185">Reference proteome</keyword>
<dbReference type="GO" id="GO:0009055">
    <property type="term" value="F:electron transfer activity"/>
    <property type="evidence" value="ECO:0007669"/>
    <property type="project" value="UniProtKB-UniRule"/>
</dbReference>
<dbReference type="Pfam" id="PF13459">
    <property type="entry name" value="Fer4_15"/>
    <property type="match status" value="1"/>
</dbReference>
<dbReference type="PANTHER" id="PTHR36923:SF3">
    <property type="entry name" value="FERREDOXIN"/>
    <property type="match status" value="1"/>
</dbReference>
<dbReference type="RefSeq" id="WP_083125644.1">
    <property type="nucleotide sequence ID" value="NZ_MVIM01000005.1"/>
</dbReference>
<protein>
    <recommendedName>
        <fullName evidence="8">Ferredoxin</fullName>
    </recommendedName>
</protein>
<evidence type="ECO:0000256" key="1">
    <source>
        <dbReference type="ARBA" id="ARBA00001927"/>
    </source>
</evidence>
<keyword evidence="7" id="KW-0003">3Fe-4S</keyword>
<keyword evidence="4 8" id="KW-0249">Electron transport</keyword>
<dbReference type="PANTHER" id="PTHR36923">
    <property type="entry name" value="FERREDOXIN"/>
    <property type="match status" value="1"/>
</dbReference>
<keyword evidence="6 8" id="KW-0411">Iron-sulfur</keyword>
<evidence type="ECO:0000256" key="6">
    <source>
        <dbReference type="ARBA" id="ARBA00023014"/>
    </source>
</evidence>
<evidence type="ECO:0000256" key="5">
    <source>
        <dbReference type="ARBA" id="ARBA00023004"/>
    </source>
</evidence>
<evidence type="ECO:0000256" key="7">
    <source>
        <dbReference type="ARBA" id="ARBA00023291"/>
    </source>
</evidence>
<dbReference type="Proteomes" id="UP000192411">
    <property type="component" value="Unassembled WGS sequence"/>
</dbReference>
<dbReference type="STRING" id="75922.BST47_11325"/>
<comment type="caution">
    <text evidence="9">The sequence shown here is derived from an EMBL/GenBank/DDBJ whole genome shotgun (WGS) entry which is preliminary data.</text>
</comment>
<dbReference type="OrthoDB" id="3215519at2"/>
<sequence length="80" mass="8661">MKVRVDADRCQGHTLCAMIAPDMFELSEVDGSSSAIAEVVPTDQEARVREAAQSCPEQAIILEEVAGDSAPQPDREQTMQ</sequence>
<dbReference type="InterPro" id="IPR001080">
    <property type="entry name" value="3Fe4S_ferredoxin"/>
</dbReference>
<dbReference type="InterPro" id="IPR051269">
    <property type="entry name" value="Fe-S_cluster_ET"/>
</dbReference>
<gene>
    <name evidence="9" type="ORF">BST47_11325</name>
</gene>
<evidence type="ECO:0000256" key="3">
    <source>
        <dbReference type="ARBA" id="ARBA00022723"/>
    </source>
</evidence>
<keyword evidence="3 8" id="KW-0479">Metal-binding</keyword>
<dbReference type="PRINTS" id="PR00352">
    <property type="entry name" value="3FE4SFRDOXIN"/>
</dbReference>
<reference evidence="9 10" key="1">
    <citation type="submission" date="2017-02" db="EMBL/GenBank/DDBJ databases">
        <title>The new phylogeny of genus Mycobacterium.</title>
        <authorList>
            <person name="Tortoli E."/>
            <person name="Trovato A."/>
            <person name="Cirillo D.M."/>
        </authorList>
    </citation>
    <scope>NUCLEOTIDE SEQUENCE [LARGE SCALE GENOMIC DNA]</scope>
    <source>
        <strain evidence="9 10">DSM 44338</strain>
    </source>
</reference>
<dbReference type="Gene3D" id="3.30.70.20">
    <property type="match status" value="1"/>
</dbReference>
<name>A0A1X0JRR0_9MYCO</name>
<comment type="function">
    <text evidence="8">Ferredoxins are iron-sulfur proteins that transfer electrons in a wide variety of metabolic reactions.</text>
</comment>
<keyword evidence="2 8" id="KW-0813">Transport</keyword>
<keyword evidence="5 8" id="KW-0408">Iron</keyword>
<evidence type="ECO:0000256" key="4">
    <source>
        <dbReference type="ARBA" id="ARBA00022982"/>
    </source>
</evidence>
<organism evidence="9 10">
    <name type="scientific">Mycolicibacterium tusciae</name>
    <dbReference type="NCBI Taxonomy" id="75922"/>
    <lineage>
        <taxon>Bacteria</taxon>
        <taxon>Bacillati</taxon>
        <taxon>Actinomycetota</taxon>
        <taxon>Actinomycetes</taxon>
        <taxon>Mycobacteriales</taxon>
        <taxon>Mycobacteriaceae</taxon>
        <taxon>Mycolicibacterium</taxon>
    </lineage>
</organism>
<dbReference type="AlphaFoldDB" id="A0A1X0JRR0"/>
<dbReference type="EMBL" id="MVIM01000005">
    <property type="protein sequence ID" value="ORB65554.1"/>
    <property type="molecule type" value="Genomic_DNA"/>
</dbReference>
<dbReference type="GO" id="GO:0051538">
    <property type="term" value="F:3 iron, 4 sulfur cluster binding"/>
    <property type="evidence" value="ECO:0007669"/>
    <property type="project" value="UniProtKB-KW"/>
</dbReference>
<dbReference type="SUPFAM" id="SSF54862">
    <property type="entry name" value="4Fe-4S ferredoxins"/>
    <property type="match status" value="1"/>
</dbReference>
<dbReference type="GO" id="GO:0005506">
    <property type="term" value="F:iron ion binding"/>
    <property type="evidence" value="ECO:0007669"/>
    <property type="project" value="UniProtKB-UniRule"/>
</dbReference>
<proteinExistence type="predicted"/>
<evidence type="ECO:0000256" key="8">
    <source>
        <dbReference type="RuleBase" id="RU368020"/>
    </source>
</evidence>
<comment type="cofactor">
    <cofactor evidence="1">
        <name>[3Fe-4S] cluster</name>
        <dbReference type="ChEBI" id="CHEBI:21137"/>
    </cofactor>
</comment>
<evidence type="ECO:0000256" key="2">
    <source>
        <dbReference type="ARBA" id="ARBA00022448"/>
    </source>
</evidence>